<keyword evidence="1" id="KW-0677">Repeat</keyword>
<dbReference type="EMBL" id="AWUE01016323">
    <property type="protein sequence ID" value="OMO92878.1"/>
    <property type="molecule type" value="Genomic_DNA"/>
</dbReference>
<dbReference type="PANTHER" id="PTHR19338">
    <property type="entry name" value="TRANSLOCASE OF INNER MITOCHONDRIAL MEMBRANE 13 HOMOLOG"/>
    <property type="match status" value="1"/>
</dbReference>
<evidence type="ECO:0000313" key="7">
    <source>
        <dbReference type="Proteomes" id="UP000187203"/>
    </source>
</evidence>
<dbReference type="Gene3D" id="3.40.50.300">
    <property type="entry name" value="P-loop containing nucleotide triphosphate hydrolases"/>
    <property type="match status" value="1"/>
</dbReference>
<dbReference type="PANTHER" id="PTHR19338:SF66">
    <property type="entry name" value="NB-ARC DOMAIN-CONTAINING PROTEIN"/>
    <property type="match status" value="1"/>
</dbReference>
<dbReference type="GO" id="GO:0043531">
    <property type="term" value="F:ADP binding"/>
    <property type="evidence" value="ECO:0007669"/>
    <property type="project" value="InterPro"/>
</dbReference>
<reference evidence="7" key="1">
    <citation type="submission" date="2013-09" db="EMBL/GenBank/DDBJ databases">
        <title>Corchorus olitorius genome sequencing.</title>
        <authorList>
            <person name="Alam M."/>
            <person name="Haque M.S."/>
            <person name="Islam M.S."/>
            <person name="Emdad E.M."/>
            <person name="Islam M.M."/>
            <person name="Ahmed B."/>
            <person name="Halim A."/>
            <person name="Hossen Q.M.M."/>
            <person name="Hossain M.Z."/>
            <person name="Ahmed R."/>
            <person name="Khan M.M."/>
            <person name="Islam R."/>
            <person name="Rashid M.M."/>
            <person name="Khan S.A."/>
            <person name="Rahman M.S."/>
            <person name="Alam M."/>
            <person name="Yahiya A.S."/>
            <person name="Khan M.S."/>
            <person name="Azam M.S."/>
            <person name="Haque T."/>
            <person name="Lashkar M.Z.H."/>
            <person name="Akhand A.I."/>
            <person name="Morshed G."/>
            <person name="Roy S."/>
            <person name="Uddin K.S."/>
            <person name="Rabeya T."/>
            <person name="Hossain A.S."/>
            <person name="Chowdhury A."/>
            <person name="Snigdha A.R."/>
            <person name="Mortoza M.S."/>
            <person name="Matin S.A."/>
            <person name="Hoque S.M.E."/>
            <person name="Islam M.K."/>
            <person name="Roy D.K."/>
            <person name="Haider R."/>
            <person name="Moosa M.M."/>
            <person name="Elias S.M."/>
            <person name="Hasan A.M."/>
            <person name="Jahan S."/>
            <person name="Shafiuddin M."/>
            <person name="Mahmood N."/>
            <person name="Shommy N.S."/>
        </authorList>
    </citation>
    <scope>NUCLEOTIDE SEQUENCE [LARGE SCALE GENOMIC DNA]</scope>
    <source>
        <strain evidence="7">cv. O-4</strain>
    </source>
</reference>
<evidence type="ECO:0000256" key="3">
    <source>
        <dbReference type="ARBA" id="ARBA00022821"/>
    </source>
</evidence>
<feature type="domain" description="NB-ARC" evidence="4">
    <location>
        <begin position="169"/>
        <end position="246"/>
    </location>
</feature>
<feature type="domain" description="Disease resistance N-terminal" evidence="5">
    <location>
        <begin position="5"/>
        <end position="88"/>
    </location>
</feature>
<dbReference type="InterPro" id="IPR038005">
    <property type="entry name" value="RX-like_CC"/>
</dbReference>
<dbReference type="GO" id="GO:0006952">
    <property type="term" value="P:defense response"/>
    <property type="evidence" value="ECO:0007669"/>
    <property type="project" value="UniProtKB-KW"/>
</dbReference>
<dbReference type="Pfam" id="PF00931">
    <property type="entry name" value="NB-ARC"/>
    <property type="match status" value="1"/>
</dbReference>
<organism evidence="6 7">
    <name type="scientific">Corchorus olitorius</name>
    <dbReference type="NCBI Taxonomy" id="93759"/>
    <lineage>
        <taxon>Eukaryota</taxon>
        <taxon>Viridiplantae</taxon>
        <taxon>Streptophyta</taxon>
        <taxon>Embryophyta</taxon>
        <taxon>Tracheophyta</taxon>
        <taxon>Spermatophyta</taxon>
        <taxon>Magnoliopsida</taxon>
        <taxon>eudicotyledons</taxon>
        <taxon>Gunneridae</taxon>
        <taxon>Pentapetalae</taxon>
        <taxon>rosids</taxon>
        <taxon>malvids</taxon>
        <taxon>Malvales</taxon>
        <taxon>Malvaceae</taxon>
        <taxon>Grewioideae</taxon>
        <taxon>Apeibeae</taxon>
        <taxon>Corchorus</taxon>
    </lineage>
</organism>
<dbReference type="OrthoDB" id="3027644at2759"/>
<dbReference type="InterPro" id="IPR027417">
    <property type="entry name" value="P-loop_NTPase"/>
</dbReference>
<gene>
    <name evidence="6" type="ORF">COLO4_17238</name>
</gene>
<dbReference type="AlphaFoldDB" id="A0A1R3JDH6"/>
<sequence length="266" mass="30326">MAESVVSNVATRLGDLVTKEAMYLWEVEEQVNRLRTELSWMKSFLRDADSRQAEDERLRQWVAEIRDIAYDAEDVIETYALKMASKRRGGVFNCMKRSACCLKECWRLHKVRSDIEGITTKITVLIQRLQAYGIRELSSDGAASSSSSRRQQLRQTYPHTVETFVVGFDDDIKQLASVLVDEERRCRVASICGIGGLGKTTLARKVFHHSQVRNHFNFFVWAFVSQQFQRRIVWKGILSSLGVHIDERAGPAGILNLDEQVLAGNL</sequence>
<comment type="caution">
    <text evidence="6">The sequence shown here is derived from an EMBL/GenBank/DDBJ whole genome shotgun (WGS) entry which is preliminary data.</text>
</comment>
<evidence type="ECO:0000313" key="6">
    <source>
        <dbReference type="EMBL" id="OMO92878.1"/>
    </source>
</evidence>
<dbReference type="Pfam" id="PF18052">
    <property type="entry name" value="Rx_N"/>
    <property type="match status" value="1"/>
</dbReference>
<keyword evidence="2" id="KW-0547">Nucleotide-binding</keyword>
<keyword evidence="3" id="KW-0611">Plant defense</keyword>
<dbReference type="SUPFAM" id="SSF52540">
    <property type="entry name" value="P-loop containing nucleoside triphosphate hydrolases"/>
    <property type="match status" value="1"/>
</dbReference>
<protein>
    <submittedName>
        <fullName evidence="6">NB-ARC domain-containing protein</fullName>
    </submittedName>
</protein>
<dbReference type="InterPro" id="IPR002182">
    <property type="entry name" value="NB-ARC"/>
</dbReference>
<proteinExistence type="predicted"/>
<keyword evidence="7" id="KW-1185">Reference proteome</keyword>
<name>A0A1R3JDH6_9ROSI</name>
<evidence type="ECO:0000259" key="4">
    <source>
        <dbReference type="Pfam" id="PF00931"/>
    </source>
</evidence>
<dbReference type="STRING" id="93759.A0A1R3JDH6"/>
<evidence type="ECO:0000256" key="2">
    <source>
        <dbReference type="ARBA" id="ARBA00022741"/>
    </source>
</evidence>
<evidence type="ECO:0000259" key="5">
    <source>
        <dbReference type="Pfam" id="PF18052"/>
    </source>
</evidence>
<dbReference type="Gene3D" id="1.20.5.4130">
    <property type="match status" value="1"/>
</dbReference>
<dbReference type="Proteomes" id="UP000187203">
    <property type="component" value="Unassembled WGS sequence"/>
</dbReference>
<accession>A0A1R3JDH6</accession>
<dbReference type="CDD" id="cd14798">
    <property type="entry name" value="RX-CC_like"/>
    <property type="match status" value="1"/>
</dbReference>
<dbReference type="InterPro" id="IPR041118">
    <property type="entry name" value="Rx_N"/>
</dbReference>
<evidence type="ECO:0000256" key="1">
    <source>
        <dbReference type="ARBA" id="ARBA00022737"/>
    </source>
</evidence>